<dbReference type="AlphaFoldDB" id="A0A9P7AQG8"/>
<comment type="caution">
    <text evidence="1">The sequence shown here is derived from an EMBL/GenBank/DDBJ whole genome shotgun (WGS) entry which is preliminary data.</text>
</comment>
<sequence length="85" mass="9288">MLLSKAPLSNLILVLGHRVNAFLLALGALGVSELESTVFFISQPRTSRITPYPLHSCHTSLAIPLHLLQHNACLRGGLWVSFSKL</sequence>
<reference evidence="1" key="1">
    <citation type="journal article" date="2020" name="New Phytol.">
        <title>Comparative genomics reveals dynamic genome evolution in host specialist ectomycorrhizal fungi.</title>
        <authorList>
            <person name="Lofgren L.A."/>
            <person name="Nguyen N.H."/>
            <person name="Vilgalys R."/>
            <person name="Ruytinx J."/>
            <person name="Liao H.L."/>
            <person name="Branco S."/>
            <person name="Kuo A."/>
            <person name="LaButti K."/>
            <person name="Lipzen A."/>
            <person name="Andreopoulos W."/>
            <person name="Pangilinan J."/>
            <person name="Riley R."/>
            <person name="Hundley H."/>
            <person name="Na H."/>
            <person name="Barry K."/>
            <person name="Grigoriev I.V."/>
            <person name="Stajich J.E."/>
            <person name="Kennedy P.G."/>
        </authorList>
    </citation>
    <scope>NUCLEOTIDE SEQUENCE</scope>
    <source>
        <strain evidence="1">MN1</strain>
    </source>
</reference>
<keyword evidence="2" id="KW-1185">Reference proteome</keyword>
<evidence type="ECO:0000313" key="1">
    <source>
        <dbReference type="EMBL" id="KAG1794288.1"/>
    </source>
</evidence>
<accession>A0A9P7AQG8</accession>
<dbReference type="EMBL" id="JABBWG010000387">
    <property type="protein sequence ID" value="KAG1794288.1"/>
    <property type="molecule type" value="Genomic_DNA"/>
</dbReference>
<gene>
    <name evidence="1" type="ORF">BJ212DRAFT_1413087</name>
</gene>
<organism evidence="1 2">
    <name type="scientific">Suillus subaureus</name>
    <dbReference type="NCBI Taxonomy" id="48587"/>
    <lineage>
        <taxon>Eukaryota</taxon>
        <taxon>Fungi</taxon>
        <taxon>Dikarya</taxon>
        <taxon>Basidiomycota</taxon>
        <taxon>Agaricomycotina</taxon>
        <taxon>Agaricomycetes</taxon>
        <taxon>Agaricomycetidae</taxon>
        <taxon>Boletales</taxon>
        <taxon>Suillineae</taxon>
        <taxon>Suillaceae</taxon>
        <taxon>Suillus</taxon>
    </lineage>
</organism>
<dbReference type="Proteomes" id="UP000807769">
    <property type="component" value="Unassembled WGS sequence"/>
</dbReference>
<proteinExistence type="predicted"/>
<protein>
    <submittedName>
        <fullName evidence="1">Uncharacterized protein</fullName>
    </submittedName>
</protein>
<name>A0A9P7AQG8_9AGAM</name>
<dbReference type="GeneID" id="64631530"/>
<evidence type="ECO:0000313" key="2">
    <source>
        <dbReference type="Proteomes" id="UP000807769"/>
    </source>
</evidence>
<dbReference type="RefSeq" id="XP_041185105.1">
    <property type="nucleotide sequence ID" value="XM_041337514.1"/>
</dbReference>